<evidence type="ECO:0000256" key="6">
    <source>
        <dbReference type="SAM" id="Phobius"/>
    </source>
</evidence>
<evidence type="ECO:0000256" key="2">
    <source>
        <dbReference type="ARBA" id="ARBA00022748"/>
    </source>
</evidence>
<dbReference type="PROSITE" id="PS51352">
    <property type="entry name" value="THIOREDOXIN_2"/>
    <property type="match status" value="1"/>
</dbReference>
<dbReference type="InterPro" id="IPR036249">
    <property type="entry name" value="Thioredoxin-like_sf"/>
</dbReference>
<keyword evidence="6" id="KW-1133">Transmembrane helix</keyword>
<keyword evidence="5" id="KW-0676">Redox-active center</keyword>
<name>A0A6G9Y5G3_9NOCA</name>
<evidence type="ECO:0000256" key="1">
    <source>
        <dbReference type="ARBA" id="ARBA00004196"/>
    </source>
</evidence>
<dbReference type="GO" id="GO:0017004">
    <property type="term" value="P:cytochrome complex assembly"/>
    <property type="evidence" value="ECO:0007669"/>
    <property type="project" value="UniProtKB-KW"/>
</dbReference>
<reference evidence="8 9" key="1">
    <citation type="journal article" date="2019" name="ACS Chem. Biol.">
        <title>Identification and Mobilization of a Cryptic Antibiotic Biosynthesis Gene Locus from a Human-Pathogenic Nocardia Isolate.</title>
        <authorList>
            <person name="Herisse M."/>
            <person name="Ishida K."/>
            <person name="Porter J.L."/>
            <person name="Howden B."/>
            <person name="Hertweck C."/>
            <person name="Stinear T.P."/>
            <person name="Pidot S.J."/>
        </authorList>
    </citation>
    <scope>NUCLEOTIDE SEQUENCE [LARGE SCALE GENOMIC DNA]</scope>
    <source>
        <strain evidence="8 9">AUSMDU00012717</strain>
    </source>
</reference>
<dbReference type="InterPro" id="IPR013766">
    <property type="entry name" value="Thioredoxin_domain"/>
</dbReference>
<feature type="domain" description="Thioredoxin" evidence="7">
    <location>
        <begin position="130"/>
        <end position="257"/>
    </location>
</feature>
<evidence type="ECO:0000313" key="8">
    <source>
        <dbReference type="EMBL" id="QIS08306.1"/>
    </source>
</evidence>
<dbReference type="SUPFAM" id="SSF52833">
    <property type="entry name" value="Thioredoxin-like"/>
    <property type="match status" value="1"/>
</dbReference>
<dbReference type="CDD" id="cd02966">
    <property type="entry name" value="TlpA_like_family"/>
    <property type="match status" value="1"/>
</dbReference>
<keyword evidence="2" id="KW-0201">Cytochrome c-type biogenesis</keyword>
<dbReference type="Pfam" id="PF08534">
    <property type="entry name" value="Redoxin"/>
    <property type="match status" value="1"/>
</dbReference>
<dbReference type="Proteomes" id="UP000503540">
    <property type="component" value="Chromosome"/>
</dbReference>
<evidence type="ECO:0000256" key="4">
    <source>
        <dbReference type="ARBA" id="ARBA00023157"/>
    </source>
</evidence>
<accession>A0A6G9Y5G3</accession>
<keyword evidence="3" id="KW-0735">Signal-anchor</keyword>
<dbReference type="InterPro" id="IPR050553">
    <property type="entry name" value="Thioredoxin_ResA/DsbE_sf"/>
</dbReference>
<dbReference type="InterPro" id="IPR013740">
    <property type="entry name" value="Redoxin"/>
</dbReference>
<dbReference type="GO" id="GO:0016491">
    <property type="term" value="F:oxidoreductase activity"/>
    <property type="evidence" value="ECO:0007669"/>
    <property type="project" value="InterPro"/>
</dbReference>
<dbReference type="GO" id="GO:0030313">
    <property type="term" value="C:cell envelope"/>
    <property type="evidence" value="ECO:0007669"/>
    <property type="project" value="UniProtKB-SubCell"/>
</dbReference>
<evidence type="ECO:0000256" key="5">
    <source>
        <dbReference type="ARBA" id="ARBA00023284"/>
    </source>
</evidence>
<dbReference type="Gene3D" id="3.40.30.10">
    <property type="entry name" value="Glutaredoxin"/>
    <property type="match status" value="1"/>
</dbReference>
<dbReference type="InterPro" id="IPR017937">
    <property type="entry name" value="Thioredoxin_CS"/>
</dbReference>
<keyword evidence="6" id="KW-0812">Transmembrane</keyword>
<comment type="subcellular location">
    <subcellularLocation>
        <location evidence="1">Cell envelope</location>
    </subcellularLocation>
</comment>
<dbReference type="PANTHER" id="PTHR42852">
    <property type="entry name" value="THIOL:DISULFIDE INTERCHANGE PROTEIN DSBE"/>
    <property type="match status" value="1"/>
</dbReference>
<evidence type="ECO:0000256" key="3">
    <source>
        <dbReference type="ARBA" id="ARBA00022968"/>
    </source>
</evidence>
<keyword evidence="6" id="KW-0472">Membrane</keyword>
<organism evidence="8 9">
    <name type="scientific">Nocardia arthritidis</name>
    <dbReference type="NCBI Taxonomy" id="228602"/>
    <lineage>
        <taxon>Bacteria</taxon>
        <taxon>Bacillati</taxon>
        <taxon>Actinomycetota</taxon>
        <taxon>Actinomycetes</taxon>
        <taxon>Mycobacteriales</taxon>
        <taxon>Nocardiaceae</taxon>
        <taxon>Nocardia</taxon>
    </lineage>
</organism>
<proteinExistence type="predicted"/>
<keyword evidence="9" id="KW-1185">Reference proteome</keyword>
<dbReference type="EMBL" id="CP046172">
    <property type="protein sequence ID" value="QIS08306.1"/>
    <property type="molecule type" value="Genomic_DNA"/>
</dbReference>
<evidence type="ECO:0000259" key="7">
    <source>
        <dbReference type="PROSITE" id="PS51352"/>
    </source>
</evidence>
<protein>
    <submittedName>
        <fullName evidence="8">Redoxin family protein</fullName>
    </submittedName>
</protein>
<dbReference type="KEGG" id="nah:F5544_01925"/>
<keyword evidence="4" id="KW-1015">Disulfide bond</keyword>
<sequence>MDDAVPSGDFPRAPGLPCPQAGLWRLPARRRLSVVRRRADRSGCRRQIDQGSRGGASARAGEPVKDFPVAWRWTLAVLIAVVALAVAVWPRASRDTAATGAVAPVPAPRIDESDRAAAQLARCPEPAPGVTGGGPLAGITLDCLADGRPVPLAAALAGKPALLNLWAYWCAPCRGELPDLAAYAQRAGGAVTVLTVHSDPDAAKALAMLTDLNGDLSAKGRAQVHFPGVEDPGGKVRAAIGAPNVLPVTVLLRPDGSVARTVVRPFTGVDDIAATVANDLGVAA</sequence>
<evidence type="ECO:0000313" key="9">
    <source>
        <dbReference type="Proteomes" id="UP000503540"/>
    </source>
</evidence>
<dbReference type="PROSITE" id="PS00194">
    <property type="entry name" value="THIOREDOXIN_1"/>
    <property type="match status" value="1"/>
</dbReference>
<feature type="transmembrane region" description="Helical" evidence="6">
    <location>
        <begin position="70"/>
        <end position="89"/>
    </location>
</feature>
<dbReference type="PANTHER" id="PTHR42852:SF6">
    <property type="entry name" value="THIOL:DISULFIDE INTERCHANGE PROTEIN DSBE"/>
    <property type="match status" value="1"/>
</dbReference>
<dbReference type="AlphaFoldDB" id="A0A6G9Y5G3"/>
<gene>
    <name evidence="8" type="ORF">F5544_01925</name>
</gene>